<dbReference type="SUPFAM" id="SSF54001">
    <property type="entry name" value="Cysteine proteinases"/>
    <property type="match status" value="1"/>
</dbReference>
<protein>
    <submittedName>
        <fullName evidence="1">Uncharacterized protein</fullName>
    </submittedName>
</protein>
<sequence length="209" mass="24512">MRERTIYFLFTDTGTYLSKAINYCTKQSLNHVSIAFEPDLSEVYSFGRKRPKNPFIGGFVVEDIQSEFMKNSNCAIYSYTITESECEAIIQNIKEIEARKEMYRYNFIGLIGILLHIKINRKNAYFCSQFVATILKDLEKFQLSKPPHFITPADIRMHEDMQLIYQGRLGDYQSSRIKKERKLVIGEQTLPKQSFIFLLSSKVKRFVIR</sequence>
<evidence type="ECO:0000313" key="2">
    <source>
        <dbReference type="Proteomes" id="UP000218887"/>
    </source>
</evidence>
<reference evidence="1 2" key="1">
    <citation type="submission" date="2017-08" db="EMBL/GenBank/DDBJ databases">
        <title>Virgibacillus indicus sp. nov. and Virgibacillus profoundi sp. nov, two moderately halophilic bacteria isolated from marine sediment by using the Microfluidic Streak Plate.</title>
        <authorList>
            <person name="Xu B."/>
            <person name="Hu B."/>
            <person name="Wang J."/>
            <person name="Zhu Y."/>
            <person name="Huang L."/>
            <person name="Du W."/>
            <person name="Huang Y."/>
        </authorList>
    </citation>
    <scope>NUCLEOTIDE SEQUENCE [LARGE SCALE GENOMIC DNA]</scope>
    <source>
        <strain evidence="1 2">IO3-P3-H5</strain>
    </source>
</reference>
<accession>A0A2A2IJG0</accession>
<dbReference type="EMBL" id="NPOA01000001">
    <property type="protein sequence ID" value="PAV31456.1"/>
    <property type="molecule type" value="Genomic_DNA"/>
</dbReference>
<name>A0A2A2IJG0_9BACI</name>
<gene>
    <name evidence="1" type="ORF">CIL05_02030</name>
</gene>
<keyword evidence="2" id="KW-1185">Reference proteome</keyword>
<dbReference type="AlphaFoldDB" id="A0A2A2IJG0"/>
<dbReference type="Proteomes" id="UP000218887">
    <property type="component" value="Unassembled WGS sequence"/>
</dbReference>
<organism evidence="1 2">
    <name type="scientific">Virgibacillus profundi</name>
    <dbReference type="NCBI Taxonomy" id="2024555"/>
    <lineage>
        <taxon>Bacteria</taxon>
        <taxon>Bacillati</taxon>
        <taxon>Bacillota</taxon>
        <taxon>Bacilli</taxon>
        <taxon>Bacillales</taxon>
        <taxon>Bacillaceae</taxon>
        <taxon>Virgibacillus</taxon>
    </lineage>
</organism>
<proteinExistence type="predicted"/>
<dbReference type="InterPro" id="IPR038765">
    <property type="entry name" value="Papain-like_cys_pep_sf"/>
</dbReference>
<evidence type="ECO:0000313" key="1">
    <source>
        <dbReference type="EMBL" id="PAV31456.1"/>
    </source>
</evidence>
<dbReference type="Gene3D" id="3.90.1720.10">
    <property type="entry name" value="endopeptidase domain like (from Nostoc punctiforme)"/>
    <property type="match status" value="1"/>
</dbReference>
<dbReference type="RefSeq" id="WP_095653825.1">
    <property type="nucleotide sequence ID" value="NZ_NPOA01000001.1"/>
</dbReference>
<dbReference type="OrthoDB" id="1645744at2"/>
<comment type="caution">
    <text evidence="1">The sequence shown here is derived from an EMBL/GenBank/DDBJ whole genome shotgun (WGS) entry which is preliminary data.</text>
</comment>